<gene>
    <name evidence="2" type="ORF">Scaly_0048300</name>
</gene>
<dbReference type="EMBL" id="JACGWM010000001">
    <property type="protein sequence ID" value="KAL0395999.1"/>
    <property type="molecule type" value="Genomic_DNA"/>
</dbReference>
<protein>
    <recommendedName>
        <fullName evidence="1">Retrotransposon Copia-like N-terminal domain-containing protein</fullName>
    </recommendedName>
</protein>
<accession>A0AAW2SUM5</accession>
<organism evidence="2">
    <name type="scientific">Sesamum calycinum</name>
    <dbReference type="NCBI Taxonomy" id="2727403"/>
    <lineage>
        <taxon>Eukaryota</taxon>
        <taxon>Viridiplantae</taxon>
        <taxon>Streptophyta</taxon>
        <taxon>Embryophyta</taxon>
        <taxon>Tracheophyta</taxon>
        <taxon>Spermatophyta</taxon>
        <taxon>Magnoliopsida</taxon>
        <taxon>eudicotyledons</taxon>
        <taxon>Gunneridae</taxon>
        <taxon>Pentapetalae</taxon>
        <taxon>asterids</taxon>
        <taxon>lamiids</taxon>
        <taxon>Lamiales</taxon>
        <taxon>Pedaliaceae</taxon>
        <taxon>Sesamum</taxon>
    </lineage>
</organism>
<evidence type="ECO:0000313" key="2">
    <source>
        <dbReference type="EMBL" id="KAL0395999.1"/>
    </source>
</evidence>
<comment type="caution">
    <text evidence="2">The sequence shown here is derived from an EMBL/GenBank/DDBJ whole genome shotgun (WGS) entry which is preliminary data.</text>
</comment>
<dbReference type="InterPro" id="IPR029472">
    <property type="entry name" value="Copia-like_N"/>
</dbReference>
<dbReference type="PANTHER" id="PTHR37610">
    <property type="entry name" value="CCHC-TYPE DOMAIN-CONTAINING PROTEIN"/>
    <property type="match status" value="1"/>
</dbReference>
<dbReference type="Pfam" id="PF14244">
    <property type="entry name" value="Retrotran_gag_3"/>
    <property type="match status" value="1"/>
</dbReference>
<reference evidence="2" key="2">
    <citation type="journal article" date="2024" name="Plant">
        <title>Genomic evolution and insights into agronomic trait innovations of Sesamum species.</title>
        <authorList>
            <person name="Miao H."/>
            <person name="Wang L."/>
            <person name="Qu L."/>
            <person name="Liu H."/>
            <person name="Sun Y."/>
            <person name="Le M."/>
            <person name="Wang Q."/>
            <person name="Wei S."/>
            <person name="Zheng Y."/>
            <person name="Lin W."/>
            <person name="Duan Y."/>
            <person name="Cao H."/>
            <person name="Xiong S."/>
            <person name="Wang X."/>
            <person name="Wei L."/>
            <person name="Li C."/>
            <person name="Ma Q."/>
            <person name="Ju M."/>
            <person name="Zhao R."/>
            <person name="Li G."/>
            <person name="Mu C."/>
            <person name="Tian Q."/>
            <person name="Mei H."/>
            <person name="Zhang T."/>
            <person name="Gao T."/>
            <person name="Zhang H."/>
        </authorList>
    </citation>
    <scope>NUCLEOTIDE SEQUENCE</scope>
    <source>
        <strain evidence="2">KEN8</strain>
    </source>
</reference>
<dbReference type="AlphaFoldDB" id="A0AAW2SUM5"/>
<dbReference type="PANTHER" id="PTHR37610:SF40">
    <property type="entry name" value="OS01G0909600 PROTEIN"/>
    <property type="match status" value="1"/>
</dbReference>
<reference evidence="2" key="1">
    <citation type="submission" date="2020-06" db="EMBL/GenBank/DDBJ databases">
        <authorList>
            <person name="Li T."/>
            <person name="Hu X."/>
            <person name="Zhang T."/>
            <person name="Song X."/>
            <person name="Zhang H."/>
            <person name="Dai N."/>
            <person name="Sheng W."/>
            <person name="Hou X."/>
            <person name="Wei L."/>
        </authorList>
    </citation>
    <scope>NUCLEOTIDE SEQUENCE</scope>
    <source>
        <strain evidence="2">KEN8</strain>
        <tissue evidence="2">Leaf</tissue>
    </source>
</reference>
<feature type="domain" description="Retrotransposon Copia-like N-terminal" evidence="1">
    <location>
        <begin position="30"/>
        <end position="75"/>
    </location>
</feature>
<evidence type="ECO:0000259" key="1">
    <source>
        <dbReference type="Pfam" id="PF14244"/>
    </source>
</evidence>
<proteinExistence type="predicted"/>
<name>A0AAW2SUM5_9LAMI</name>
<sequence>MATIDLGNDVGCVAATSTATVRDYMHLEYSDHPGMILVSIPMTGNNYLSWSRAIQQALAVNMKLYFSDGTLVRPAGNLEEFKRWNCIDSMVTTWILNSISKELVGIFQYVGSACGLWLELKTKFCESNDPAICQVEHDISLIAQGNMSIIEYYT</sequence>